<dbReference type="PhylomeDB" id="A7RTY1"/>
<dbReference type="GO" id="GO:0051377">
    <property type="term" value="F:mannose-ethanolamine phosphotransferase activity"/>
    <property type="evidence" value="ECO:0007669"/>
    <property type="project" value="InterPro"/>
</dbReference>
<dbReference type="STRING" id="45351.A7RTY1"/>
<name>A7RTY1_NEMVE</name>
<feature type="transmembrane region" description="Helical" evidence="1">
    <location>
        <begin position="236"/>
        <end position="258"/>
    </location>
</feature>
<dbReference type="OMA" id="WINIPDI"/>
<dbReference type="PANTHER" id="PTHR23072:SF0">
    <property type="entry name" value="GPI ETHANOLAMINE PHOSPHATE TRANSFERASE 2"/>
    <property type="match status" value="1"/>
</dbReference>
<protein>
    <recommendedName>
        <fullName evidence="2">GPI ethanolamine phosphate transferase 2 C-terminal domain-containing protein</fullName>
    </recommendedName>
</protein>
<sequence length="346" mass="38920">MWTSVLLVFTVRISRTLNQTGIKWASQPDVSDWLVAPDNKLIFSVISFTSILIILASQVQRSRLIESFILAIGLTLVYHYRSATGSLTSPWQHHEVITDGLMEARLVYCCSLALVICSILTVCKTLFKAQGEDDSTPFSAYQKTLARALDTFLMGLLVLEALLLRTHNVVLLALFYGVTYHTYMPFFLHSNNPTWRLALLYYWLGQATYFALGNSNSLSTVDIAAGYIGMRAHDGLVALILMSLATYASPVLWLTALIKYQVKNATSYTTMYRACVTMVVPNALLLCVYCTLVYAQRYHLFVWSVFSPKLLYETMRALVMFCAYATVLIFASVIDKHGKISQSKKQ</sequence>
<feature type="transmembrane region" description="Helical" evidence="1">
    <location>
        <begin position="40"/>
        <end position="57"/>
    </location>
</feature>
<feature type="transmembrane region" description="Helical" evidence="1">
    <location>
        <begin position="105"/>
        <end position="123"/>
    </location>
</feature>
<dbReference type="GO" id="GO:0016020">
    <property type="term" value="C:membrane"/>
    <property type="evidence" value="ECO:0007669"/>
    <property type="project" value="GOC"/>
</dbReference>
<organism evidence="3 4">
    <name type="scientific">Nematostella vectensis</name>
    <name type="common">Starlet sea anemone</name>
    <dbReference type="NCBI Taxonomy" id="45351"/>
    <lineage>
        <taxon>Eukaryota</taxon>
        <taxon>Metazoa</taxon>
        <taxon>Cnidaria</taxon>
        <taxon>Anthozoa</taxon>
        <taxon>Hexacorallia</taxon>
        <taxon>Actiniaria</taxon>
        <taxon>Edwardsiidae</taxon>
        <taxon>Nematostella</taxon>
    </lineage>
</organism>
<dbReference type="Proteomes" id="UP000001593">
    <property type="component" value="Unassembled WGS sequence"/>
</dbReference>
<keyword evidence="1" id="KW-0472">Membrane</keyword>
<keyword evidence="1" id="KW-0812">Transmembrane</keyword>
<keyword evidence="4" id="KW-1185">Reference proteome</keyword>
<dbReference type="GO" id="GO:0006506">
    <property type="term" value="P:GPI anchor biosynthetic process"/>
    <property type="evidence" value="ECO:0007669"/>
    <property type="project" value="InterPro"/>
</dbReference>
<proteinExistence type="predicted"/>
<feature type="transmembrane region" description="Helical" evidence="1">
    <location>
        <begin position="195"/>
        <end position="212"/>
    </location>
</feature>
<dbReference type="eggNOG" id="KOG2125">
    <property type="taxonomic scope" value="Eukaryota"/>
</dbReference>
<feature type="transmembrane region" description="Helical" evidence="1">
    <location>
        <begin position="315"/>
        <end position="334"/>
    </location>
</feature>
<dbReference type="InterPro" id="IPR045687">
    <property type="entry name" value="PIGG/GPI7_C"/>
</dbReference>
<dbReference type="InParanoid" id="A7RTY1"/>
<dbReference type="Pfam" id="PF19316">
    <property type="entry name" value="PIGO_PIGG"/>
    <property type="match status" value="1"/>
</dbReference>
<evidence type="ECO:0000259" key="2">
    <source>
        <dbReference type="Pfam" id="PF19316"/>
    </source>
</evidence>
<dbReference type="EMBL" id="DS469538">
    <property type="protein sequence ID" value="EDO45111.1"/>
    <property type="molecule type" value="Genomic_DNA"/>
</dbReference>
<evidence type="ECO:0000256" key="1">
    <source>
        <dbReference type="SAM" id="Phobius"/>
    </source>
</evidence>
<gene>
    <name evidence="3" type="ORF">NEMVEDRAFT_v1g93024</name>
</gene>
<dbReference type="InterPro" id="IPR039527">
    <property type="entry name" value="PIGG/GPI7"/>
</dbReference>
<dbReference type="HOGENOM" id="CLU_725652_0_0_1"/>
<feature type="transmembrane region" description="Helical" evidence="1">
    <location>
        <begin position="64"/>
        <end position="81"/>
    </location>
</feature>
<accession>A7RTY1</accession>
<dbReference type="AlphaFoldDB" id="A7RTY1"/>
<reference evidence="3 4" key="1">
    <citation type="journal article" date="2007" name="Science">
        <title>Sea anemone genome reveals ancestral eumetazoan gene repertoire and genomic organization.</title>
        <authorList>
            <person name="Putnam N.H."/>
            <person name="Srivastava M."/>
            <person name="Hellsten U."/>
            <person name="Dirks B."/>
            <person name="Chapman J."/>
            <person name="Salamov A."/>
            <person name="Terry A."/>
            <person name="Shapiro H."/>
            <person name="Lindquist E."/>
            <person name="Kapitonov V.V."/>
            <person name="Jurka J."/>
            <person name="Genikhovich G."/>
            <person name="Grigoriev I.V."/>
            <person name="Lucas S.M."/>
            <person name="Steele R.E."/>
            <person name="Finnerty J.R."/>
            <person name="Technau U."/>
            <person name="Martindale M.Q."/>
            <person name="Rokhsar D.S."/>
        </authorList>
    </citation>
    <scope>NUCLEOTIDE SEQUENCE [LARGE SCALE GENOMIC DNA]</scope>
    <source>
        <strain evidence="4">CH2 X CH6</strain>
    </source>
</reference>
<feature type="transmembrane region" description="Helical" evidence="1">
    <location>
        <begin position="169"/>
        <end position="188"/>
    </location>
</feature>
<feature type="domain" description="GPI ethanolamine phosphate transferase 2 C-terminal" evidence="2">
    <location>
        <begin position="4"/>
        <end position="319"/>
    </location>
</feature>
<evidence type="ECO:0000313" key="4">
    <source>
        <dbReference type="Proteomes" id="UP000001593"/>
    </source>
</evidence>
<feature type="transmembrane region" description="Helical" evidence="1">
    <location>
        <begin position="144"/>
        <end position="163"/>
    </location>
</feature>
<feature type="transmembrane region" description="Helical" evidence="1">
    <location>
        <begin position="270"/>
        <end position="295"/>
    </location>
</feature>
<dbReference type="PANTHER" id="PTHR23072">
    <property type="entry name" value="PHOSPHATIDYLINOSITOL GLYCAN-RELATED"/>
    <property type="match status" value="1"/>
</dbReference>
<evidence type="ECO:0000313" key="3">
    <source>
        <dbReference type="EMBL" id="EDO45111.1"/>
    </source>
</evidence>
<keyword evidence="1" id="KW-1133">Transmembrane helix</keyword>